<evidence type="ECO:0000313" key="2">
    <source>
        <dbReference type="EMBL" id="MBO1884813.1"/>
    </source>
</evidence>
<comment type="caution">
    <text evidence="2">The sequence shown here is derived from an EMBL/GenBank/DDBJ whole genome shotgun (WGS) entry which is preliminary data.</text>
</comment>
<name>A0ABS3PZQ9_9FLAO</name>
<organism evidence="2 3">
    <name type="scientific">Capnocytophaga bilenii</name>
    <dbReference type="NCBI Taxonomy" id="2819369"/>
    <lineage>
        <taxon>Bacteria</taxon>
        <taxon>Pseudomonadati</taxon>
        <taxon>Bacteroidota</taxon>
        <taxon>Flavobacteriia</taxon>
        <taxon>Flavobacteriales</taxon>
        <taxon>Flavobacteriaceae</taxon>
        <taxon>Capnocytophaga</taxon>
    </lineage>
</organism>
<dbReference type="RefSeq" id="WP_208059230.1">
    <property type="nucleotide sequence ID" value="NZ_JAGDYP010000008.1"/>
</dbReference>
<proteinExistence type="predicted"/>
<dbReference type="InterPro" id="IPR035965">
    <property type="entry name" value="PAS-like_dom_sf"/>
</dbReference>
<dbReference type="PROSITE" id="PS50112">
    <property type="entry name" value="PAS"/>
    <property type="match status" value="1"/>
</dbReference>
<evidence type="ECO:0000313" key="3">
    <source>
        <dbReference type="Proteomes" id="UP000681610"/>
    </source>
</evidence>
<dbReference type="InterPro" id="IPR000014">
    <property type="entry name" value="PAS"/>
</dbReference>
<dbReference type="NCBIfam" id="TIGR00229">
    <property type="entry name" value="sensory_box"/>
    <property type="match status" value="1"/>
</dbReference>
<sequence>MPGQNINKPTPINQEVVWDKTKTIISKTDKFGNITDVNQTFVDVCGYTANELIGKPHNIIRHPDMPKIIFKITWDNILAGRNFHAIIKNLSKSGKYYWVITDFEVGRNIMNEVVSITARRRAIPDYVVTDHIEPLYQTLLKLEKIGDMPLSNRYFKGFLEKQGKSYIEYVMSILEGTSAANPSDMQFDPIGGTNTTDEISDDIFSEEHPSENTNITQRKSFFAKLFSTN</sequence>
<reference evidence="2 3" key="1">
    <citation type="submission" date="2021-03" db="EMBL/GenBank/DDBJ databases">
        <title>Isolation and description of Capnocytophaga bilenii sp. nov., a novel Capnocytophaga species, isolated from a gingivitis subject.</title>
        <authorList>
            <person name="Antezack A."/>
            <person name="Monnet-Corti V."/>
            <person name="La Scola B."/>
        </authorList>
    </citation>
    <scope>NUCLEOTIDE SEQUENCE [LARGE SCALE GENOMIC DNA]</scope>
    <source>
        <strain evidence="2 3">Marseille-Q4570</strain>
    </source>
</reference>
<protein>
    <submittedName>
        <fullName evidence="2">PAS domain-containing protein</fullName>
    </submittedName>
</protein>
<dbReference type="Pfam" id="PF08447">
    <property type="entry name" value="PAS_3"/>
    <property type="match status" value="1"/>
</dbReference>
<dbReference type="EMBL" id="JAGDYP010000008">
    <property type="protein sequence ID" value="MBO1884813.1"/>
    <property type="molecule type" value="Genomic_DNA"/>
</dbReference>
<dbReference type="SUPFAM" id="SSF55785">
    <property type="entry name" value="PYP-like sensor domain (PAS domain)"/>
    <property type="match status" value="1"/>
</dbReference>
<evidence type="ECO:0000259" key="1">
    <source>
        <dbReference type="PROSITE" id="PS50112"/>
    </source>
</evidence>
<feature type="domain" description="PAS" evidence="1">
    <location>
        <begin position="29"/>
        <end position="64"/>
    </location>
</feature>
<dbReference type="Proteomes" id="UP000681610">
    <property type="component" value="Unassembled WGS sequence"/>
</dbReference>
<accession>A0ABS3PZQ9</accession>
<gene>
    <name evidence="2" type="ORF">J4N46_10425</name>
</gene>
<dbReference type="InterPro" id="IPR013655">
    <property type="entry name" value="PAS_fold_3"/>
</dbReference>
<dbReference type="CDD" id="cd00130">
    <property type="entry name" value="PAS"/>
    <property type="match status" value="1"/>
</dbReference>
<dbReference type="Gene3D" id="3.30.450.20">
    <property type="entry name" value="PAS domain"/>
    <property type="match status" value="1"/>
</dbReference>
<keyword evidence="3" id="KW-1185">Reference proteome</keyword>